<dbReference type="EMBL" id="LKCW01000061">
    <property type="protein sequence ID" value="KPM41653.1"/>
    <property type="molecule type" value="Genomic_DNA"/>
</dbReference>
<evidence type="ECO:0008006" key="5">
    <source>
        <dbReference type="Google" id="ProtNLM"/>
    </source>
</evidence>
<dbReference type="STRING" id="78410.A0A0P7BMF0"/>
<keyword evidence="4" id="KW-1185">Reference proteome</keyword>
<dbReference type="AlphaFoldDB" id="A0A0P7BMF0"/>
<feature type="compositionally biased region" description="Low complexity" evidence="1">
    <location>
        <begin position="37"/>
        <end position="148"/>
    </location>
</feature>
<accession>A0A0P7BMF0</accession>
<evidence type="ECO:0000256" key="1">
    <source>
        <dbReference type="SAM" id="MobiDB-lite"/>
    </source>
</evidence>
<name>A0A0P7BMF0_9HYPO</name>
<feature type="signal peptide" evidence="2">
    <location>
        <begin position="1"/>
        <end position="20"/>
    </location>
</feature>
<dbReference type="Proteomes" id="UP000050424">
    <property type="component" value="Unassembled WGS sequence"/>
</dbReference>
<feature type="region of interest" description="Disordered" evidence="1">
    <location>
        <begin position="32"/>
        <end position="154"/>
    </location>
</feature>
<evidence type="ECO:0000313" key="3">
    <source>
        <dbReference type="EMBL" id="KPM41653.1"/>
    </source>
</evidence>
<reference evidence="3 4" key="1">
    <citation type="submission" date="2015-09" db="EMBL/GenBank/DDBJ databases">
        <title>Draft genome of a European isolate of the apple canker pathogen Neonectria ditissima.</title>
        <authorList>
            <person name="Gomez-Cortecero A."/>
            <person name="Harrison R.J."/>
            <person name="Armitage A.D."/>
        </authorList>
    </citation>
    <scope>NUCLEOTIDE SEQUENCE [LARGE SCALE GENOMIC DNA]</scope>
    <source>
        <strain evidence="3 4">R09/05</strain>
    </source>
</reference>
<keyword evidence="2" id="KW-0732">Signal</keyword>
<evidence type="ECO:0000313" key="4">
    <source>
        <dbReference type="Proteomes" id="UP000050424"/>
    </source>
</evidence>
<evidence type="ECO:0000256" key="2">
    <source>
        <dbReference type="SAM" id="SignalP"/>
    </source>
</evidence>
<comment type="caution">
    <text evidence="3">The sequence shown here is derived from an EMBL/GenBank/DDBJ whole genome shotgun (WGS) entry which is preliminary data.</text>
</comment>
<sequence>MLPRPIAAVLAALVLAGVHAGPCKPAGLTSLSTEAVDTSSTATTLDTTATTTTSTDESTTTQTEDQTSDSTVLTLETTSASQSIEASSSGSTTQTNEQSSLTSDSTTSTLETTSSSQDENTPTITTVDTTSTAAMTTEATSTTSTAPPCVEPDTGDNLFRNPSFDSVCNANKLDPAPWKVDSGGTIVKSYVISSNKVLAPASGDHFLSFYNVETTTKYLQQTIHYLEPGRRYLFSVNLSQRTEFAGSGKLWRTFKIDGVSYDDGASGTTGGAVWSQQYALFTPTSDTMEFSLGFFNSGSWRASVFVDNLSMVPYSPRCTQVASTPSGKSCALRGAAQQASGRYIANGISQTTLEFCAETCRQTSGASVADLAVSTSYGAIQAYYDIDCFECAGNAD</sequence>
<proteinExistence type="predicted"/>
<feature type="chain" id="PRO_5006135995" description="CBM-cenC domain-containing protein" evidence="2">
    <location>
        <begin position="21"/>
        <end position="396"/>
    </location>
</feature>
<protein>
    <recommendedName>
        <fullName evidence="5">CBM-cenC domain-containing protein</fullName>
    </recommendedName>
</protein>
<organism evidence="3 4">
    <name type="scientific">Neonectria ditissima</name>
    <dbReference type="NCBI Taxonomy" id="78410"/>
    <lineage>
        <taxon>Eukaryota</taxon>
        <taxon>Fungi</taxon>
        <taxon>Dikarya</taxon>
        <taxon>Ascomycota</taxon>
        <taxon>Pezizomycotina</taxon>
        <taxon>Sordariomycetes</taxon>
        <taxon>Hypocreomycetidae</taxon>
        <taxon>Hypocreales</taxon>
        <taxon>Nectriaceae</taxon>
        <taxon>Neonectria</taxon>
    </lineage>
</organism>
<gene>
    <name evidence="3" type="ORF">AK830_g4910</name>
</gene>